<sequence>MMSLGGAGGASPAGAEEPDVPLEAYRELDARQADFFGFLDAELDKIETFYRQKEDEATERLRVLREQLHIMRDRRLDELVRARAAKLRAKQAGRRPAVADDGDDDEDRTKDDDGNGAAAAAAAAAAVGNGKTTAAHNGAAGAGVPSSWLLPLDNAVKAARKGKFGKGTKAMHDLTTPSGPTPQDLDNRRDYTRRPPPPDIPYRTAKRKLKVALQEFYRGLELLKSYALLNRTAFRKINKKYDKTVNARPPLRYMADKVNKAWFVQSDVLDGHMRTVEDLYGRYFERGNHKVAVGKLRVRAQRAGDCSASAFRNGVLAAAGAALGLEGVVYAARLLFDPDPGRAVATSYLLQLYAGYFLMLLLVLLFCLDCRLFARAKINYVFVFEFDTRHCLDWRQLAEIPCFCLFLNGLFVWLNFRRIGGDAMFTYWPVVLVGLTAVVLFLPAPLLYHRSRAWFLESNVSVRRVRRRASNRADDCGAVAVVFRRALPG</sequence>
<dbReference type="Proteomes" id="UP000799766">
    <property type="component" value="Unassembled WGS sequence"/>
</dbReference>
<feature type="transmembrane region" description="Helical" evidence="7">
    <location>
        <begin position="397"/>
        <end position="416"/>
    </location>
</feature>
<dbReference type="Pfam" id="PF03105">
    <property type="entry name" value="SPX"/>
    <property type="match status" value="1"/>
</dbReference>
<dbReference type="GO" id="GO:0005794">
    <property type="term" value="C:Golgi apparatus"/>
    <property type="evidence" value="ECO:0007669"/>
    <property type="project" value="TreeGrafter"/>
</dbReference>
<evidence type="ECO:0000256" key="2">
    <source>
        <dbReference type="ARBA" id="ARBA00009665"/>
    </source>
</evidence>
<evidence type="ECO:0000256" key="6">
    <source>
        <dbReference type="SAM" id="MobiDB-lite"/>
    </source>
</evidence>
<dbReference type="GO" id="GO:0006817">
    <property type="term" value="P:phosphate ion transport"/>
    <property type="evidence" value="ECO:0007669"/>
    <property type="project" value="TreeGrafter"/>
</dbReference>
<keyword evidence="4 7" id="KW-1133">Transmembrane helix</keyword>
<comment type="similarity">
    <text evidence="2">Belongs to the SYG1 (TC 2.A.94) family.</text>
</comment>
<evidence type="ECO:0000256" key="5">
    <source>
        <dbReference type="ARBA" id="ARBA00023136"/>
    </source>
</evidence>
<dbReference type="GO" id="GO:0016036">
    <property type="term" value="P:cellular response to phosphate starvation"/>
    <property type="evidence" value="ECO:0007669"/>
    <property type="project" value="TreeGrafter"/>
</dbReference>
<dbReference type="InterPro" id="IPR004342">
    <property type="entry name" value="EXS_C"/>
</dbReference>
<dbReference type="PANTHER" id="PTHR10783">
    <property type="entry name" value="XENOTROPIC AND POLYTROPIC RETROVIRUS RECEPTOR 1-RELATED"/>
    <property type="match status" value="1"/>
</dbReference>
<dbReference type="AlphaFoldDB" id="A0A6A6NW81"/>
<feature type="transmembrane region" description="Helical" evidence="7">
    <location>
        <begin position="428"/>
        <end position="448"/>
    </location>
</feature>
<organism evidence="9 10">
    <name type="scientific">Lineolata rhizophorae</name>
    <dbReference type="NCBI Taxonomy" id="578093"/>
    <lineage>
        <taxon>Eukaryota</taxon>
        <taxon>Fungi</taxon>
        <taxon>Dikarya</taxon>
        <taxon>Ascomycota</taxon>
        <taxon>Pezizomycotina</taxon>
        <taxon>Dothideomycetes</taxon>
        <taxon>Dothideomycetes incertae sedis</taxon>
        <taxon>Lineolatales</taxon>
        <taxon>Lineolataceae</taxon>
        <taxon>Lineolata</taxon>
    </lineage>
</organism>
<keyword evidence="5 7" id="KW-0472">Membrane</keyword>
<dbReference type="InterPro" id="IPR004331">
    <property type="entry name" value="SPX_dom"/>
</dbReference>
<name>A0A6A6NW81_9PEZI</name>
<dbReference type="GO" id="GO:0005886">
    <property type="term" value="C:plasma membrane"/>
    <property type="evidence" value="ECO:0007669"/>
    <property type="project" value="TreeGrafter"/>
</dbReference>
<evidence type="ECO:0000256" key="1">
    <source>
        <dbReference type="ARBA" id="ARBA00004141"/>
    </source>
</evidence>
<evidence type="ECO:0000256" key="7">
    <source>
        <dbReference type="SAM" id="Phobius"/>
    </source>
</evidence>
<evidence type="ECO:0000256" key="4">
    <source>
        <dbReference type="ARBA" id="ARBA00022989"/>
    </source>
</evidence>
<evidence type="ECO:0000256" key="3">
    <source>
        <dbReference type="ARBA" id="ARBA00022692"/>
    </source>
</evidence>
<dbReference type="Pfam" id="PF03124">
    <property type="entry name" value="EXS"/>
    <property type="match status" value="1"/>
</dbReference>
<dbReference type="CDD" id="cd14475">
    <property type="entry name" value="SPX_SYG1_like"/>
    <property type="match status" value="1"/>
</dbReference>
<dbReference type="EMBL" id="MU001686">
    <property type="protein sequence ID" value="KAF2455523.1"/>
    <property type="molecule type" value="Genomic_DNA"/>
</dbReference>
<dbReference type="PANTHER" id="PTHR10783:SF103">
    <property type="entry name" value="SOLUTE CARRIER FAMILY 53 MEMBER 1"/>
    <property type="match status" value="1"/>
</dbReference>
<reference evidence="9" key="1">
    <citation type="journal article" date="2020" name="Stud. Mycol.">
        <title>101 Dothideomycetes genomes: a test case for predicting lifestyles and emergence of pathogens.</title>
        <authorList>
            <person name="Haridas S."/>
            <person name="Albert R."/>
            <person name="Binder M."/>
            <person name="Bloem J."/>
            <person name="Labutti K."/>
            <person name="Salamov A."/>
            <person name="Andreopoulos B."/>
            <person name="Baker S."/>
            <person name="Barry K."/>
            <person name="Bills G."/>
            <person name="Bluhm B."/>
            <person name="Cannon C."/>
            <person name="Castanera R."/>
            <person name="Culley D."/>
            <person name="Daum C."/>
            <person name="Ezra D."/>
            <person name="Gonzalez J."/>
            <person name="Henrissat B."/>
            <person name="Kuo A."/>
            <person name="Liang C."/>
            <person name="Lipzen A."/>
            <person name="Lutzoni F."/>
            <person name="Magnuson J."/>
            <person name="Mondo S."/>
            <person name="Nolan M."/>
            <person name="Ohm R."/>
            <person name="Pangilinan J."/>
            <person name="Park H.-J."/>
            <person name="Ramirez L."/>
            <person name="Alfaro M."/>
            <person name="Sun H."/>
            <person name="Tritt A."/>
            <person name="Yoshinaga Y."/>
            <person name="Zwiers L.-H."/>
            <person name="Turgeon B."/>
            <person name="Goodwin S."/>
            <person name="Spatafora J."/>
            <person name="Crous P."/>
            <person name="Grigoriev I."/>
        </authorList>
    </citation>
    <scope>NUCLEOTIDE SEQUENCE</scope>
    <source>
        <strain evidence="9">ATCC 16933</strain>
    </source>
</reference>
<feature type="region of interest" description="Disordered" evidence="6">
    <location>
        <begin position="166"/>
        <end position="202"/>
    </location>
</feature>
<feature type="transmembrane region" description="Helical" evidence="7">
    <location>
        <begin position="348"/>
        <end position="368"/>
    </location>
</feature>
<proteinExistence type="inferred from homology"/>
<evidence type="ECO:0000259" key="8">
    <source>
        <dbReference type="PROSITE" id="PS51382"/>
    </source>
</evidence>
<accession>A0A6A6NW81</accession>
<dbReference type="PROSITE" id="PS51382">
    <property type="entry name" value="SPX"/>
    <property type="match status" value="1"/>
</dbReference>
<feature type="domain" description="SPX" evidence="8">
    <location>
        <begin position="1"/>
        <end position="255"/>
    </location>
</feature>
<keyword evidence="3 7" id="KW-0812">Transmembrane</keyword>
<feature type="region of interest" description="Disordered" evidence="6">
    <location>
        <begin position="87"/>
        <end position="117"/>
    </location>
</feature>
<keyword evidence="10" id="KW-1185">Reference proteome</keyword>
<evidence type="ECO:0000313" key="10">
    <source>
        <dbReference type="Proteomes" id="UP000799766"/>
    </source>
</evidence>
<protein>
    <submittedName>
        <fullName evidence="9">SPX domain-containing protein</fullName>
    </submittedName>
</protein>
<evidence type="ECO:0000313" key="9">
    <source>
        <dbReference type="EMBL" id="KAF2455523.1"/>
    </source>
</evidence>
<dbReference type="OrthoDB" id="9970435at2759"/>
<comment type="subcellular location">
    <subcellularLocation>
        <location evidence="1">Membrane</location>
        <topology evidence="1">Multi-pass membrane protein</topology>
    </subcellularLocation>
</comment>
<dbReference type="GO" id="GO:0000822">
    <property type="term" value="F:inositol hexakisphosphate binding"/>
    <property type="evidence" value="ECO:0007669"/>
    <property type="project" value="TreeGrafter"/>
</dbReference>
<gene>
    <name evidence="9" type="ORF">BDY21DRAFT_67218</name>
</gene>